<keyword evidence="2" id="KW-0812">Transmembrane</keyword>
<keyword evidence="2" id="KW-1133">Transmembrane helix</keyword>
<reference evidence="3 4" key="1">
    <citation type="journal article" date="2019" name="Int. J. Syst. Evol. Microbiol.">
        <title>The Global Catalogue of Microorganisms (GCM) 10K type strain sequencing project: providing services to taxonomists for standard genome sequencing and annotation.</title>
        <authorList>
            <consortium name="The Broad Institute Genomics Platform"/>
            <consortium name="The Broad Institute Genome Sequencing Center for Infectious Disease"/>
            <person name="Wu L."/>
            <person name="Ma J."/>
        </authorList>
    </citation>
    <scope>NUCLEOTIDE SEQUENCE [LARGE SCALE GENOMIC DNA]</scope>
    <source>
        <strain evidence="3 4">JCM 8201</strain>
    </source>
</reference>
<keyword evidence="4" id="KW-1185">Reference proteome</keyword>
<protein>
    <submittedName>
        <fullName evidence="3">Uncharacterized protein</fullName>
    </submittedName>
</protein>
<proteinExistence type="predicted"/>
<accession>A0ABN3U0L7</accession>
<sequence>MFGELLAAILPADLDVTFSGVSCPGRIVAVVIANTGTVDERYALRVDGKVQRTELVPAGTTVISRVRLPEDRTTALAVHTAGESAGSARRTADCSTATAFPPPAKGGAPGAGRETASASLEPRAETASPAPPASERGVPAPKGGTPGVRTGSAVAGERAPGRSASGNGSVKREPKKAAKRKKKNVSAGARWRREQPQTLPMTGISPALAFTAAGTAASGGILTWYGLLWPRRRHPAFPSRQRS</sequence>
<evidence type="ECO:0000256" key="2">
    <source>
        <dbReference type="SAM" id="Phobius"/>
    </source>
</evidence>
<comment type="caution">
    <text evidence="3">The sequence shown here is derived from an EMBL/GenBank/DDBJ whole genome shotgun (WGS) entry which is preliminary data.</text>
</comment>
<keyword evidence="2" id="KW-0472">Membrane</keyword>
<evidence type="ECO:0000313" key="4">
    <source>
        <dbReference type="Proteomes" id="UP001501842"/>
    </source>
</evidence>
<feature type="compositionally biased region" description="Low complexity" evidence="1">
    <location>
        <begin position="125"/>
        <end position="136"/>
    </location>
</feature>
<dbReference type="EMBL" id="BAAATZ010000004">
    <property type="protein sequence ID" value="GAA2721430.1"/>
    <property type="molecule type" value="Genomic_DNA"/>
</dbReference>
<feature type="region of interest" description="Disordered" evidence="1">
    <location>
        <begin position="78"/>
        <end position="197"/>
    </location>
</feature>
<feature type="transmembrane region" description="Helical" evidence="2">
    <location>
        <begin position="207"/>
        <end position="228"/>
    </location>
</feature>
<name>A0ABN3U0L7_9ACTN</name>
<evidence type="ECO:0000256" key="1">
    <source>
        <dbReference type="SAM" id="MobiDB-lite"/>
    </source>
</evidence>
<gene>
    <name evidence="3" type="ORF">GCM10010439_11650</name>
</gene>
<dbReference type="Proteomes" id="UP001501842">
    <property type="component" value="Unassembled WGS sequence"/>
</dbReference>
<evidence type="ECO:0000313" key="3">
    <source>
        <dbReference type="EMBL" id="GAA2721430.1"/>
    </source>
</evidence>
<organism evidence="3 4">
    <name type="scientific">Actinocorallia aurantiaca</name>
    <dbReference type="NCBI Taxonomy" id="46204"/>
    <lineage>
        <taxon>Bacteria</taxon>
        <taxon>Bacillati</taxon>
        <taxon>Actinomycetota</taxon>
        <taxon>Actinomycetes</taxon>
        <taxon>Streptosporangiales</taxon>
        <taxon>Thermomonosporaceae</taxon>
        <taxon>Actinocorallia</taxon>
    </lineage>
</organism>